<feature type="region of interest" description="Disordered" evidence="1">
    <location>
        <begin position="1"/>
        <end position="29"/>
    </location>
</feature>
<keyword evidence="3" id="KW-1185">Reference proteome</keyword>
<reference evidence="2 3" key="1">
    <citation type="submission" date="2021-08" db="EMBL/GenBank/DDBJ databases">
        <title>WGS assembly of Ceratopteris richardii.</title>
        <authorList>
            <person name="Marchant D.B."/>
            <person name="Chen G."/>
            <person name="Jenkins J."/>
            <person name="Shu S."/>
            <person name="Leebens-Mack J."/>
            <person name="Grimwood J."/>
            <person name="Schmutz J."/>
            <person name="Soltis P."/>
            <person name="Soltis D."/>
            <person name="Chen Z.-H."/>
        </authorList>
    </citation>
    <scope>NUCLEOTIDE SEQUENCE [LARGE SCALE GENOMIC DNA]</scope>
    <source>
        <strain evidence="2">Whitten #5841</strain>
        <tissue evidence="2">Leaf</tissue>
    </source>
</reference>
<comment type="caution">
    <text evidence="2">The sequence shown here is derived from an EMBL/GenBank/DDBJ whole genome shotgun (WGS) entry which is preliminary data.</text>
</comment>
<feature type="compositionally biased region" description="Polar residues" evidence="1">
    <location>
        <begin position="1"/>
        <end position="16"/>
    </location>
</feature>
<sequence length="107" mass="12480">MDAHPQQTDLVTGKTFTTSTSSGPYSQSQIIPYTQPRQEYGGSSTVQNKVISKSKSASWSMDDPEMKRRRRVASYKVYAVEGRVKYSLRKSVRWIKDKYLEMRYGWW</sequence>
<evidence type="ECO:0000256" key="1">
    <source>
        <dbReference type="SAM" id="MobiDB-lite"/>
    </source>
</evidence>
<dbReference type="EMBL" id="CM035432">
    <property type="protein sequence ID" value="KAH7295555.1"/>
    <property type="molecule type" value="Genomic_DNA"/>
</dbReference>
<proteinExistence type="predicted"/>
<dbReference type="PANTHER" id="PTHR33193">
    <property type="entry name" value="DOMAIN PROTEIN, PUTATIVE (DUF3511)-RELATED"/>
    <property type="match status" value="1"/>
</dbReference>
<dbReference type="InterPro" id="IPR021899">
    <property type="entry name" value="DUF3511"/>
</dbReference>
<protein>
    <submittedName>
        <fullName evidence="2">Uncharacterized protein</fullName>
    </submittedName>
</protein>
<dbReference type="OMA" id="PYGRYMD"/>
<name>A0A8T2RI96_CERRI</name>
<dbReference type="OrthoDB" id="1655903at2759"/>
<dbReference type="Proteomes" id="UP000825935">
    <property type="component" value="Chromosome 27"/>
</dbReference>
<evidence type="ECO:0000313" key="2">
    <source>
        <dbReference type="EMBL" id="KAH7295554.1"/>
    </source>
</evidence>
<dbReference type="AlphaFoldDB" id="A0A8T2RI96"/>
<dbReference type="PANTHER" id="PTHR33193:SF13">
    <property type="entry name" value="EXPRESSED PROTEIN"/>
    <property type="match status" value="1"/>
</dbReference>
<organism evidence="2 3">
    <name type="scientific">Ceratopteris richardii</name>
    <name type="common">Triangle waterfern</name>
    <dbReference type="NCBI Taxonomy" id="49495"/>
    <lineage>
        <taxon>Eukaryota</taxon>
        <taxon>Viridiplantae</taxon>
        <taxon>Streptophyta</taxon>
        <taxon>Embryophyta</taxon>
        <taxon>Tracheophyta</taxon>
        <taxon>Polypodiopsida</taxon>
        <taxon>Polypodiidae</taxon>
        <taxon>Polypodiales</taxon>
        <taxon>Pteridineae</taxon>
        <taxon>Pteridaceae</taxon>
        <taxon>Parkerioideae</taxon>
        <taxon>Ceratopteris</taxon>
    </lineage>
</organism>
<dbReference type="Pfam" id="PF12023">
    <property type="entry name" value="DUF3511"/>
    <property type="match status" value="1"/>
</dbReference>
<dbReference type="EMBL" id="CM035432">
    <property type="protein sequence ID" value="KAH7295554.1"/>
    <property type="molecule type" value="Genomic_DNA"/>
</dbReference>
<gene>
    <name evidence="2" type="ORF">KP509_27G054600</name>
</gene>
<evidence type="ECO:0000313" key="3">
    <source>
        <dbReference type="Proteomes" id="UP000825935"/>
    </source>
</evidence>
<accession>A0A8T2RI96</accession>